<evidence type="ECO:0000313" key="3">
    <source>
        <dbReference type="Proteomes" id="UP001295684"/>
    </source>
</evidence>
<organism evidence="2 3">
    <name type="scientific">Euplotes crassus</name>
    <dbReference type="NCBI Taxonomy" id="5936"/>
    <lineage>
        <taxon>Eukaryota</taxon>
        <taxon>Sar</taxon>
        <taxon>Alveolata</taxon>
        <taxon>Ciliophora</taxon>
        <taxon>Intramacronucleata</taxon>
        <taxon>Spirotrichea</taxon>
        <taxon>Hypotrichia</taxon>
        <taxon>Euplotida</taxon>
        <taxon>Euplotidae</taxon>
        <taxon>Moneuplotes</taxon>
    </lineage>
</organism>
<dbReference type="EMBL" id="CAMPGE010003232">
    <property type="protein sequence ID" value="CAI2362055.1"/>
    <property type="molecule type" value="Genomic_DNA"/>
</dbReference>
<evidence type="ECO:0008006" key="4">
    <source>
        <dbReference type="Google" id="ProtNLM"/>
    </source>
</evidence>
<reference evidence="2" key="1">
    <citation type="submission" date="2023-07" db="EMBL/GenBank/DDBJ databases">
        <authorList>
            <consortium name="AG Swart"/>
            <person name="Singh M."/>
            <person name="Singh A."/>
            <person name="Seah K."/>
            <person name="Emmerich C."/>
        </authorList>
    </citation>
    <scope>NUCLEOTIDE SEQUENCE</scope>
    <source>
        <strain evidence="2">DP1</strain>
    </source>
</reference>
<dbReference type="Proteomes" id="UP001295684">
    <property type="component" value="Unassembled WGS sequence"/>
</dbReference>
<feature type="region of interest" description="Disordered" evidence="1">
    <location>
        <begin position="522"/>
        <end position="549"/>
    </location>
</feature>
<dbReference type="InterPro" id="IPR011992">
    <property type="entry name" value="EF-hand-dom_pair"/>
</dbReference>
<feature type="region of interest" description="Disordered" evidence="1">
    <location>
        <begin position="159"/>
        <end position="179"/>
    </location>
</feature>
<evidence type="ECO:0000256" key="1">
    <source>
        <dbReference type="SAM" id="MobiDB-lite"/>
    </source>
</evidence>
<comment type="caution">
    <text evidence="2">The sequence shown here is derived from an EMBL/GenBank/DDBJ whole genome shotgun (WGS) entry which is preliminary data.</text>
</comment>
<evidence type="ECO:0000313" key="2">
    <source>
        <dbReference type="EMBL" id="CAI2362055.1"/>
    </source>
</evidence>
<dbReference type="SUPFAM" id="SSF47473">
    <property type="entry name" value="EF-hand"/>
    <property type="match status" value="1"/>
</dbReference>
<accession>A0AAD1X964</accession>
<proteinExistence type="predicted"/>
<dbReference type="AlphaFoldDB" id="A0AAD1X964"/>
<name>A0AAD1X964_EUPCR</name>
<protein>
    <recommendedName>
        <fullName evidence="4">EF-hand domain-containing protein</fullName>
    </recommendedName>
</protein>
<feature type="compositionally biased region" description="Polar residues" evidence="1">
    <location>
        <begin position="159"/>
        <end position="177"/>
    </location>
</feature>
<gene>
    <name evidence="2" type="ORF">ECRASSUSDP1_LOCUS3372</name>
</gene>
<keyword evidence="3" id="KW-1185">Reference proteome</keyword>
<sequence>MKQLKSRSPSDGASSEPASFDLLQHYAPAYNRHGYQIMDNKQKCKKGDVLLEGVKTLGRNERRNYTLSELQNDHKALNIPHPSFDLNGDGVVSIHELAIAQRFDKDKDGILNAEERKNCLNALKNGFENKLGWNKNKLGTKLGQAQAVKCTKMIPNNNSELAPNSPSERNGNNCENFDNQEDKSRMMSMDNKSICEHTRKLIEKKYMSPMIFDNKRVHSRRYSQYEASETQKFENKKLEFNDSCNNKLNKAINKEIPKFVPKENILSSIDRLNNRENAIYRERESPPATRRTYHSLKKDRKTQMIKELEKLGNGIRPGIHKVNIPFKNILRRSKKIVENTTPKESENSHKRLWENRKFINLSHDPNIDQLEYEPPKDIFKDFRSFIKPDNHIASKITEKMQEKGLKYSFDQRNNVTLGGRKTNPGRFASNQLSFRTKNDERIFNQYPEIPPSEKDFEPVPSSFISFADKSQKGNHSTIFDLRSKFTVDKTSQNDRHNKSVSFRQDTVIRYNRFNSLKENLRYKRSSKAGKNASLPVSPARSPRGTLDLTMNSDTKVSFADATSYGVRSSGFS</sequence>